<keyword evidence="3" id="KW-0012">Acyltransferase</keyword>
<dbReference type="GO" id="GO:0016746">
    <property type="term" value="F:acyltransferase activity"/>
    <property type="evidence" value="ECO:0007669"/>
    <property type="project" value="UniProtKB-KW"/>
</dbReference>
<feature type="compositionally biased region" description="Low complexity" evidence="1">
    <location>
        <begin position="24"/>
        <end position="38"/>
    </location>
</feature>
<name>A0ABS5AFT5_9PSEU</name>
<keyword evidence="3" id="KW-0808">Transferase</keyword>
<proteinExistence type="predicted"/>
<feature type="compositionally biased region" description="Pro residues" evidence="1">
    <location>
        <begin position="39"/>
        <end position="80"/>
    </location>
</feature>
<keyword evidence="4" id="KW-1185">Reference proteome</keyword>
<accession>A0ABS5AFT5</accession>
<feature type="region of interest" description="Disordered" evidence="1">
    <location>
        <begin position="1"/>
        <end position="86"/>
    </location>
</feature>
<gene>
    <name evidence="3" type="ORF">JOF53_003946</name>
</gene>
<evidence type="ECO:0000256" key="1">
    <source>
        <dbReference type="SAM" id="MobiDB-lite"/>
    </source>
</evidence>
<feature type="domain" description="LytR/CpsA/Psr regulator C-terminal" evidence="2">
    <location>
        <begin position="84"/>
        <end position="152"/>
    </location>
</feature>
<keyword evidence="3" id="KW-0670">Pyruvate</keyword>
<sequence length="182" mass="18697">MALVLGIVTLFTGGSEDPQNTAQPGETTSTSSEPTTSAEPPPSSEPPPSTTSEPPPATSTTTPPPSTQPSTPNQPPPGNPGPKATVRVLNNSTISHLASDAAEDLRRAGYAIGDVGNYSGGTIPVTTVYYRPGTDEEAPAKELAREFGVRAEPRFEGIKDAAPAIIMIVTREYKGGKGGAAK</sequence>
<comment type="caution">
    <text evidence="3">The sequence shown here is derived from an EMBL/GenBank/DDBJ whole genome shotgun (WGS) entry which is preliminary data.</text>
</comment>
<reference evidence="3 4" key="1">
    <citation type="submission" date="2021-03" db="EMBL/GenBank/DDBJ databases">
        <title>Sequencing the genomes of 1000 actinobacteria strains.</title>
        <authorList>
            <person name="Klenk H.-P."/>
        </authorList>
    </citation>
    <scope>NUCLEOTIDE SEQUENCE [LARGE SCALE GENOMIC DNA]</scope>
    <source>
        <strain evidence="3 4">DSM 44580</strain>
    </source>
</reference>
<dbReference type="InterPro" id="IPR027381">
    <property type="entry name" value="LytR/CpsA/Psr_C"/>
</dbReference>
<evidence type="ECO:0000313" key="3">
    <source>
        <dbReference type="EMBL" id="MBP2475074.1"/>
    </source>
</evidence>
<evidence type="ECO:0000259" key="2">
    <source>
        <dbReference type="Pfam" id="PF13399"/>
    </source>
</evidence>
<organism evidence="3 4">
    <name type="scientific">Crossiella equi</name>
    <dbReference type="NCBI Taxonomy" id="130796"/>
    <lineage>
        <taxon>Bacteria</taxon>
        <taxon>Bacillati</taxon>
        <taxon>Actinomycetota</taxon>
        <taxon>Actinomycetes</taxon>
        <taxon>Pseudonocardiales</taxon>
        <taxon>Pseudonocardiaceae</taxon>
        <taxon>Crossiella</taxon>
    </lineage>
</organism>
<dbReference type="Pfam" id="PF13399">
    <property type="entry name" value="LytR_C"/>
    <property type="match status" value="1"/>
</dbReference>
<dbReference type="EMBL" id="JAGIOO010000001">
    <property type="protein sequence ID" value="MBP2475074.1"/>
    <property type="molecule type" value="Genomic_DNA"/>
</dbReference>
<dbReference type="Gene3D" id="3.30.70.2390">
    <property type="match status" value="1"/>
</dbReference>
<evidence type="ECO:0000313" key="4">
    <source>
        <dbReference type="Proteomes" id="UP001519363"/>
    </source>
</evidence>
<dbReference type="Proteomes" id="UP001519363">
    <property type="component" value="Unassembled WGS sequence"/>
</dbReference>
<protein>
    <submittedName>
        <fullName evidence="3">Pyruvate/2-oxoglutarate dehydrogenase complex dihydrolipoamide acyltransferase (E2) component</fullName>
    </submittedName>
</protein>
<dbReference type="RefSeq" id="WP_307850046.1">
    <property type="nucleotide sequence ID" value="NZ_JAGIOO010000001.1"/>
</dbReference>